<organism evidence="2 3">
    <name type="scientific">Fomitopsis schrenkii</name>
    <name type="common">Brown rot fungus</name>
    <dbReference type="NCBI Taxonomy" id="2126942"/>
    <lineage>
        <taxon>Eukaryota</taxon>
        <taxon>Fungi</taxon>
        <taxon>Dikarya</taxon>
        <taxon>Basidiomycota</taxon>
        <taxon>Agaricomycotina</taxon>
        <taxon>Agaricomycetes</taxon>
        <taxon>Polyporales</taxon>
        <taxon>Fomitopsis</taxon>
    </lineage>
</organism>
<reference evidence="2 3" key="1">
    <citation type="journal article" date="2012" name="Science">
        <title>The Paleozoic origin of enzymatic lignin decomposition reconstructed from 31 fungal genomes.</title>
        <authorList>
            <person name="Floudas D."/>
            <person name="Binder M."/>
            <person name="Riley R."/>
            <person name="Barry K."/>
            <person name="Blanchette R.A."/>
            <person name="Henrissat B."/>
            <person name="Martinez A.T."/>
            <person name="Otillar R."/>
            <person name="Spatafora J.W."/>
            <person name="Yadav J.S."/>
            <person name="Aerts A."/>
            <person name="Benoit I."/>
            <person name="Boyd A."/>
            <person name="Carlson A."/>
            <person name="Copeland A."/>
            <person name="Coutinho P.M."/>
            <person name="de Vries R.P."/>
            <person name="Ferreira P."/>
            <person name="Findley K."/>
            <person name="Foster B."/>
            <person name="Gaskell J."/>
            <person name="Glotzer D."/>
            <person name="Gorecki P."/>
            <person name="Heitman J."/>
            <person name="Hesse C."/>
            <person name="Hori C."/>
            <person name="Igarashi K."/>
            <person name="Jurgens J.A."/>
            <person name="Kallen N."/>
            <person name="Kersten P."/>
            <person name="Kohler A."/>
            <person name="Kuees U."/>
            <person name="Kumar T.K.A."/>
            <person name="Kuo A."/>
            <person name="LaButti K."/>
            <person name="Larrondo L.F."/>
            <person name="Lindquist E."/>
            <person name="Ling A."/>
            <person name="Lombard V."/>
            <person name="Lucas S."/>
            <person name="Lundell T."/>
            <person name="Martin R."/>
            <person name="McLaughlin D.J."/>
            <person name="Morgenstern I."/>
            <person name="Morin E."/>
            <person name="Murat C."/>
            <person name="Nagy L.G."/>
            <person name="Nolan M."/>
            <person name="Ohm R.A."/>
            <person name="Patyshakuliyeva A."/>
            <person name="Rokas A."/>
            <person name="Ruiz-Duenas F.J."/>
            <person name="Sabat G."/>
            <person name="Salamov A."/>
            <person name="Samejima M."/>
            <person name="Schmutz J."/>
            <person name="Slot J.C."/>
            <person name="St John F."/>
            <person name="Stenlid J."/>
            <person name="Sun H."/>
            <person name="Sun S."/>
            <person name="Syed K."/>
            <person name="Tsang A."/>
            <person name="Wiebenga A."/>
            <person name="Young D."/>
            <person name="Pisabarro A."/>
            <person name="Eastwood D.C."/>
            <person name="Martin F."/>
            <person name="Cullen D."/>
            <person name="Grigoriev I.V."/>
            <person name="Hibbett D.S."/>
        </authorList>
    </citation>
    <scope>NUCLEOTIDE SEQUENCE</scope>
    <source>
        <strain evidence="3">FP-58527</strain>
    </source>
</reference>
<evidence type="ECO:0000313" key="3">
    <source>
        <dbReference type="Proteomes" id="UP000015241"/>
    </source>
</evidence>
<evidence type="ECO:0000313" key="2">
    <source>
        <dbReference type="EMBL" id="EPS97304.1"/>
    </source>
</evidence>
<dbReference type="AlphaFoldDB" id="S8FFW6"/>
<dbReference type="EMBL" id="KE504177">
    <property type="protein sequence ID" value="EPS97304.1"/>
    <property type="molecule type" value="Genomic_DNA"/>
</dbReference>
<name>S8FFW6_FOMSC</name>
<dbReference type="HOGENOM" id="CLU_1266916_0_0_1"/>
<protein>
    <submittedName>
        <fullName evidence="2">Uncharacterized protein</fullName>
    </submittedName>
</protein>
<dbReference type="OrthoDB" id="2690153at2759"/>
<sequence length="218" mass="24039">MSSHLFIKFMKAKAIPTDREAAWQRSEKLRQLDVNCRWSPIVVDERSPKETAPIDPYGRKHSATDIARLSRRHDGVVVERLRGVAPHTMLVFSDGADKIGRVVSALKAYPSGLGLLRVVLIRADTSAVPLPSGAVYLSVLDRDGYAHEGYQVQKGGFTVIIVRPDGIIGGIFFGLDGAMRYLDGLFNALAKLSIRGSLQTHTSVRYECKSSLIYDEVV</sequence>
<dbReference type="InterPro" id="IPR038220">
    <property type="entry name" value="PHOX_C_sf"/>
</dbReference>
<dbReference type="Gene3D" id="3.40.30.20">
    <property type="match status" value="1"/>
</dbReference>
<dbReference type="STRING" id="743788.S8FFW6"/>
<gene>
    <name evidence="2" type="ORF">FOMPIDRAFT_92141</name>
</gene>
<keyword evidence="3" id="KW-1185">Reference proteome</keyword>
<dbReference type="Proteomes" id="UP000015241">
    <property type="component" value="Unassembled WGS sequence"/>
</dbReference>
<dbReference type="InParanoid" id="S8FFW6"/>
<keyword evidence="1" id="KW-0560">Oxidoreductase</keyword>
<proteinExistence type="predicted"/>
<dbReference type="GO" id="GO:0016491">
    <property type="term" value="F:oxidoreductase activity"/>
    <property type="evidence" value="ECO:0007669"/>
    <property type="project" value="UniProtKB-KW"/>
</dbReference>
<accession>S8FFW6</accession>
<evidence type="ECO:0000256" key="1">
    <source>
        <dbReference type="ARBA" id="ARBA00023002"/>
    </source>
</evidence>